<evidence type="ECO:0000313" key="1">
    <source>
        <dbReference type="EMBL" id="PWK87930.1"/>
    </source>
</evidence>
<dbReference type="Proteomes" id="UP000246005">
    <property type="component" value="Unassembled WGS sequence"/>
</dbReference>
<reference evidence="1 2" key="1">
    <citation type="submission" date="2018-05" db="EMBL/GenBank/DDBJ databases">
        <title>Genomic Encyclopedia of Type Strains, Phase IV (KMG-IV): sequencing the most valuable type-strain genomes for metagenomic binning, comparative biology and taxonomic classification.</title>
        <authorList>
            <person name="Goeker M."/>
        </authorList>
    </citation>
    <scope>NUCLEOTIDE SEQUENCE [LARGE SCALE GENOMIC DNA]</scope>
    <source>
        <strain evidence="1 2">DSM 45480</strain>
    </source>
</reference>
<sequence>MGVALAHPNGEPGFAIRLNPEKAAAAAGFDYFAIGVPGKDALAANLAARGVAHDDVMRTRVGWLLGNHRPGRLRHPLLHRAAGDPGRRRADGERVVTITVSPARRTASIASGLFAPCLFGTVAVVLTQLTGSSRI</sequence>
<dbReference type="AlphaFoldDB" id="A0A316I6A5"/>
<dbReference type="RefSeq" id="WP_109635590.1">
    <property type="nucleotide sequence ID" value="NZ_QGHB01000003.1"/>
</dbReference>
<gene>
    <name evidence="1" type="ORF">C8D88_103126</name>
</gene>
<dbReference type="EMBL" id="QGHB01000003">
    <property type="protein sequence ID" value="PWK87930.1"/>
    <property type="molecule type" value="Genomic_DNA"/>
</dbReference>
<name>A0A316I6A5_9PSEU</name>
<comment type="caution">
    <text evidence="1">The sequence shown here is derived from an EMBL/GenBank/DDBJ whole genome shotgun (WGS) entry which is preliminary data.</text>
</comment>
<evidence type="ECO:0000313" key="2">
    <source>
        <dbReference type="Proteomes" id="UP000246005"/>
    </source>
</evidence>
<protein>
    <submittedName>
        <fullName evidence="1">Uncharacterized protein</fullName>
    </submittedName>
</protein>
<proteinExistence type="predicted"/>
<organism evidence="1 2">
    <name type="scientific">Lentzea atacamensis</name>
    <dbReference type="NCBI Taxonomy" id="531938"/>
    <lineage>
        <taxon>Bacteria</taxon>
        <taxon>Bacillati</taxon>
        <taxon>Actinomycetota</taxon>
        <taxon>Actinomycetes</taxon>
        <taxon>Pseudonocardiales</taxon>
        <taxon>Pseudonocardiaceae</taxon>
        <taxon>Lentzea</taxon>
    </lineage>
</organism>
<accession>A0A316I6A5</accession>